<accession>A0A2K4ZG27</accession>
<proteinExistence type="predicted"/>
<keyword evidence="3" id="KW-1185">Reference proteome</keyword>
<evidence type="ECO:0000259" key="1">
    <source>
        <dbReference type="Pfam" id="PF09820"/>
    </source>
</evidence>
<dbReference type="Pfam" id="PF09820">
    <property type="entry name" value="AAA-ATPase_like"/>
    <property type="match status" value="1"/>
</dbReference>
<dbReference type="Proteomes" id="UP000236311">
    <property type="component" value="Unassembled WGS sequence"/>
</dbReference>
<name>A0A2K4ZG27_9FIRM</name>
<dbReference type="Pfam" id="PF08011">
    <property type="entry name" value="PDDEXK_9"/>
    <property type="match status" value="1"/>
</dbReference>
<organism evidence="2 3">
    <name type="scientific">Acetatifactor muris</name>
    <dbReference type="NCBI Taxonomy" id="879566"/>
    <lineage>
        <taxon>Bacteria</taxon>
        <taxon>Bacillati</taxon>
        <taxon>Bacillota</taxon>
        <taxon>Clostridia</taxon>
        <taxon>Lachnospirales</taxon>
        <taxon>Lachnospiraceae</taxon>
        <taxon>Acetatifactor</taxon>
    </lineage>
</organism>
<dbReference type="InterPro" id="IPR027417">
    <property type="entry name" value="P-loop_NTPase"/>
</dbReference>
<sequence length="578" mass="66849">MARIVGIGIQNYNEIIEKGCFYIDKTAFIKEWWDSRDSVTLITRPRRFGKTLTMSMVEQFFSVDYAGRADLFEGVSIWEQEEYRAIQGTYPVISLSFANVKEINYANTREKICQLLKNLYIKYSFLRDSSVLTDGDREYFDRVSVNMSDSDASLALYQLSDYLHRYYGKKVIILLDEYDTPMQEAYVDGYWTDLVAFTRSLFNSTFKTNPWLERGIMTGITRVSIASCEALESIFSDLNNLEVVTTTSDKYVTSFGFTEQEVFTALEECGLGDMKAKVKQWYDGFTFGTHKDIYNPWSILNFLDKEIFTTHWANTSSNGLVGKLIRQGSKDIKTSFEALLDGERLITPIDEQIVYDQLDDNEQAIWSLLLASGYLKVVNYEKYGPKEITEPKYELELTNLEVKIMFQNMVRGWFGVVKSDYNDFIKALLQGDVDAMNEYMGRVAAETFSSFDTGRRVSGKAEPERFYHGFVLGLIIDLRDRYVITSNRESGFGRYDVLLEPLSSEEDAIIIEFKVYNFRREKNLEETMQNALRQIEDKQYETNLRAIGIPKERIRKYGFAFDGKKVLVGSEGFPHMEE</sequence>
<dbReference type="AlphaFoldDB" id="A0A2K4ZG27"/>
<dbReference type="InterPro" id="IPR012547">
    <property type="entry name" value="PDDEXK_9"/>
</dbReference>
<evidence type="ECO:0000313" key="3">
    <source>
        <dbReference type="Proteomes" id="UP000236311"/>
    </source>
</evidence>
<gene>
    <name evidence="2" type="ORF">AMURIS_02111</name>
</gene>
<reference evidence="2 3" key="1">
    <citation type="submission" date="2018-01" db="EMBL/GenBank/DDBJ databases">
        <authorList>
            <person name="Gaut B.S."/>
            <person name="Morton B.R."/>
            <person name="Clegg M.T."/>
            <person name="Duvall M.R."/>
        </authorList>
    </citation>
    <scope>NUCLEOTIDE SEQUENCE [LARGE SCALE GENOMIC DNA]</scope>
    <source>
        <strain evidence="2">GP69</strain>
    </source>
</reference>
<feature type="domain" description="AAA-ATPase-like" evidence="1">
    <location>
        <begin position="7"/>
        <end position="227"/>
    </location>
</feature>
<dbReference type="OrthoDB" id="9766673at2"/>
<dbReference type="EMBL" id="OFSM01000009">
    <property type="protein sequence ID" value="SOY29396.1"/>
    <property type="molecule type" value="Genomic_DNA"/>
</dbReference>
<dbReference type="PANTHER" id="PTHR34825">
    <property type="entry name" value="CONSERVED PROTEIN, WITH A WEAK D-GALACTARATE DEHYDRATASE/ALTRONATE HYDROLASE DOMAIN"/>
    <property type="match status" value="1"/>
</dbReference>
<dbReference type="RefSeq" id="WP_103239488.1">
    <property type="nucleotide sequence ID" value="NZ_JANJZD010000009.1"/>
</dbReference>
<protein>
    <submittedName>
        <fullName evidence="2">Putative AAA-ATPase</fullName>
    </submittedName>
</protein>
<evidence type="ECO:0000313" key="2">
    <source>
        <dbReference type="EMBL" id="SOY29396.1"/>
    </source>
</evidence>
<dbReference type="PANTHER" id="PTHR34825:SF1">
    <property type="entry name" value="AAA-ATPASE-LIKE DOMAIN-CONTAINING PROTEIN"/>
    <property type="match status" value="1"/>
</dbReference>
<dbReference type="InterPro" id="IPR018631">
    <property type="entry name" value="AAA-ATPase-like_dom"/>
</dbReference>
<dbReference type="SUPFAM" id="SSF52540">
    <property type="entry name" value="P-loop containing nucleoside triphosphate hydrolases"/>
    <property type="match status" value="1"/>
</dbReference>